<accession>A0A9P8UFF9</accession>
<dbReference type="PANTHER" id="PTHR24072">
    <property type="entry name" value="RHO FAMILY GTPASE"/>
    <property type="match status" value="1"/>
</dbReference>
<organism evidence="4 5">
    <name type="scientific">Truncatella angustata</name>
    <dbReference type="NCBI Taxonomy" id="152316"/>
    <lineage>
        <taxon>Eukaryota</taxon>
        <taxon>Fungi</taxon>
        <taxon>Dikarya</taxon>
        <taxon>Ascomycota</taxon>
        <taxon>Pezizomycotina</taxon>
        <taxon>Sordariomycetes</taxon>
        <taxon>Xylariomycetidae</taxon>
        <taxon>Amphisphaeriales</taxon>
        <taxon>Sporocadaceae</taxon>
        <taxon>Truncatella</taxon>
    </lineage>
</organism>
<dbReference type="InterPro" id="IPR005225">
    <property type="entry name" value="Small_GTP-bd"/>
</dbReference>
<dbReference type="Gene3D" id="3.40.50.300">
    <property type="entry name" value="P-loop containing nucleotide triphosphate hydrolases"/>
    <property type="match status" value="1"/>
</dbReference>
<dbReference type="InterPro" id="IPR027417">
    <property type="entry name" value="P-loop_NTPase"/>
</dbReference>
<protein>
    <submittedName>
        <fullName evidence="4">Small GTPase superfamily</fullName>
    </submittedName>
</protein>
<dbReference type="SMART" id="SM00175">
    <property type="entry name" value="RAB"/>
    <property type="match status" value="1"/>
</dbReference>
<evidence type="ECO:0000256" key="1">
    <source>
        <dbReference type="ARBA" id="ARBA00022481"/>
    </source>
</evidence>
<dbReference type="RefSeq" id="XP_045955448.1">
    <property type="nucleotide sequence ID" value="XM_046105037.1"/>
</dbReference>
<dbReference type="NCBIfam" id="TIGR00231">
    <property type="entry name" value="small_GTP"/>
    <property type="match status" value="1"/>
</dbReference>
<keyword evidence="3" id="KW-0342">GTP-binding</keyword>
<dbReference type="GO" id="GO:0007264">
    <property type="term" value="P:small GTPase-mediated signal transduction"/>
    <property type="evidence" value="ECO:0007669"/>
    <property type="project" value="InterPro"/>
</dbReference>
<evidence type="ECO:0000256" key="3">
    <source>
        <dbReference type="ARBA" id="ARBA00023134"/>
    </source>
</evidence>
<dbReference type="InterPro" id="IPR003578">
    <property type="entry name" value="Small_GTPase_Rho"/>
</dbReference>
<keyword evidence="1" id="KW-0488">Methylation</keyword>
<dbReference type="GO" id="GO:0005525">
    <property type="term" value="F:GTP binding"/>
    <property type="evidence" value="ECO:0007669"/>
    <property type="project" value="UniProtKB-KW"/>
</dbReference>
<evidence type="ECO:0000256" key="2">
    <source>
        <dbReference type="ARBA" id="ARBA00022741"/>
    </source>
</evidence>
<comment type="caution">
    <text evidence="4">The sequence shown here is derived from an EMBL/GenBank/DDBJ whole genome shotgun (WGS) entry which is preliminary data.</text>
</comment>
<keyword evidence="5" id="KW-1185">Reference proteome</keyword>
<dbReference type="PRINTS" id="PR00449">
    <property type="entry name" value="RASTRNSFRMNG"/>
</dbReference>
<name>A0A9P8UFF9_9PEZI</name>
<dbReference type="SMART" id="SM00173">
    <property type="entry name" value="RAS"/>
    <property type="match status" value="1"/>
</dbReference>
<dbReference type="PROSITE" id="PS51420">
    <property type="entry name" value="RHO"/>
    <property type="match status" value="1"/>
</dbReference>
<dbReference type="GeneID" id="70133928"/>
<proteinExistence type="predicted"/>
<dbReference type="OrthoDB" id="25896at2759"/>
<dbReference type="SUPFAM" id="SSF52540">
    <property type="entry name" value="P-loop containing nucleoside triphosphate hydrolases"/>
    <property type="match status" value="1"/>
</dbReference>
<dbReference type="SMART" id="SM00174">
    <property type="entry name" value="RHO"/>
    <property type="match status" value="1"/>
</dbReference>
<evidence type="ECO:0000313" key="4">
    <source>
        <dbReference type="EMBL" id="KAH6648941.1"/>
    </source>
</evidence>
<dbReference type="EMBL" id="JAGPXC010000007">
    <property type="protein sequence ID" value="KAH6648941.1"/>
    <property type="molecule type" value="Genomic_DNA"/>
</dbReference>
<dbReference type="GO" id="GO:0003924">
    <property type="term" value="F:GTPase activity"/>
    <property type="evidence" value="ECO:0007669"/>
    <property type="project" value="InterPro"/>
</dbReference>
<dbReference type="PROSITE" id="PS51419">
    <property type="entry name" value="RAB"/>
    <property type="match status" value="1"/>
</dbReference>
<keyword evidence="2" id="KW-0547">Nucleotide-binding</keyword>
<dbReference type="AlphaFoldDB" id="A0A9P8UFF9"/>
<dbReference type="Pfam" id="PF00071">
    <property type="entry name" value="Ras"/>
    <property type="match status" value="1"/>
</dbReference>
<gene>
    <name evidence="4" type="ORF">BKA67DRAFT_594290</name>
</gene>
<dbReference type="InterPro" id="IPR001806">
    <property type="entry name" value="Small_GTPase"/>
</dbReference>
<evidence type="ECO:0000313" key="5">
    <source>
        <dbReference type="Proteomes" id="UP000758603"/>
    </source>
</evidence>
<dbReference type="Proteomes" id="UP000758603">
    <property type="component" value="Unassembled WGS sequence"/>
</dbReference>
<dbReference type="CDD" id="cd00157">
    <property type="entry name" value="Rho"/>
    <property type="match status" value="1"/>
</dbReference>
<sequence length="200" mass="22556">MLRFAVVGDYRCGKTCMLLRFYFDTFTRNHIPTQYELFNKTINVDGKNADLELWDTSGRIELKQLSLLSYLAWDGIFLCFSVDSDNKFTNAQTKWINQIHMHCHGAPIFFVGLKKDTRVGSGIWAPLFPSFETRVGASEGAMAARNLGAVRYMECSAKTGEGVNLVFEEGVRTIRAIQSGRDSMAREKSRGTSLGHMLCF</sequence>
<dbReference type="PROSITE" id="PS51421">
    <property type="entry name" value="RAS"/>
    <property type="match status" value="1"/>
</dbReference>
<reference evidence="4" key="1">
    <citation type="journal article" date="2021" name="Nat. Commun.">
        <title>Genetic determinants of endophytism in the Arabidopsis root mycobiome.</title>
        <authorList>
            <person name="Mesny F."/>
            <person name="Miyauchi S."/>
            <person name="Thiergart T."/>
            <person name="Pickel B."/>
            <person name="Atanasova L."/>
            <person name="Karlsson M."/>
            <person name="Huettel B."/>
            <person name="Barry K.W."/>
            <person name="Haridas S."/>
            <person name="Chen C."/>
            <person name="Bauer D."/>
            <person name="Andreopoulos W."/>
            <person name="Pangilinan J."/>
            <person name="LaButti K."/>
            <person name="Riley R."/>
            <person name="Lipzen A."/>
            <person name="Clum A."/>
            <person name="Drula E."/>
            <person name="Henrissat B."/>
            <person name="Kohler A."/>
            <person name="Grigoriev I.V."/>
            <person name="Martin F.M."/>
            <person name="Hacquard S."/>
        </authorList>
    </citation>
    <scope>NUCLEOTIDE SEQUENCE</scope>
    <source>
        <strain evidence="4">MPI-SDFR-AT-0073</strain>
    </source>
</reference>